<dbReference type="PANTHER" id="PTHR42784:SF1">
    <property type="entry name" value="PYRANOSE 2-OXIDASE"/>
    <property type="match status" value="1"/>
</dbReference>
<gene>
    <name evidence="8" type="ORF">GCM10023189_46410</name>
</gene>
<evidence type="ECO:0000313" key="9">
    <source>
        <dbReference type="Proteomes" id="UP001501175"/>
    </source>
</evidence>
<evidence type="ECO:0000256" key="5">
    <source>
        <dbReference type="ARBA" id="ARBA00023002"/>
    </source>
</evidence>
<evidence type="ECO:0000313" key="8">
    <source>
        <dbReference type="EMBL" id="GAA4465585.1"/>
    </source>
</evidence>
<evidence type="ECO:0000259" key="7">
    <source>
        <dbReference type="Pfam" id="PF05199"/>
    </source>
</evidence>
<evidence type="ECO:0000256" key="4">
    <source>
        <dbReference type="ARBA" id="ARBA00022827"/>
    </source>
</evidence>
<evidence type="ECO:0000259" key="6">
    <source>
        <dbReference type="Pfam" id="PF00732"/>
    </source>
</evidence>
<keyword evidence="3" id="KW-0285">Flavoprotein</keyword>
<dbReference type="EMBL" id="BAABHD010000079">
    <property type="protein sequence ID" value="GAA4465585.1"/>
    <property type="molecule type" value="Genomic_DNA"/>
</dbReference>
<accession>A0ABP8NGR5</accession>
<name>A0ABP8NGR5_9BACT</name>
<evidence type="ECO:0000256" key="3">
    <source>
        <dbReference type="ARBA" id="ARBA00022630"/>
    </source>
</evidence>
<dbReference type="PANTHER" id="PTHR42784">
    <property type="entry name" value="PYRANOSE 2-OXIDASE"/>
    <property type="match status" value="1"/>
</dbReference>
<dbReference type="Pfam" id="PF00732">
    <property type="entry name" value="GMC_oxred_N"/>
    <property type="match status" value="1"/>
</dbReference>
<dbReference type="Proteomes" id="UP001501175">
    <property type="component" value="Unassembled WGS sequence"/>
</dbReference>
<dbReference type="Pfam" id="PF05199">
    <property type="entry name" value="GMC_oxred_C"/>
    <property type="match status" value="1"/>
</dbReference>
<organism evidence="8 9">
    <name type="scientific">Nibrella saemangeumensis</name>
    <dbReference type="NCBI Taxonomy" id="1084526"/>
    <lineage>
        <taxon>Bacteria</taxon>
        <taxon>Pseudomonadati</taxon>
        <taxon>Bacteroidota</taxon>
        <taxon>Cytophagia</taxon>
        <taxon>Cytophagales</taxon>
        <taxon>Spirosomataceae</taxon>
        <taxon>Nibrella</taxon>
    </lineage>
</organism>
<reference evidence="9" key="1">
    <citation type="journal article" date="2019" name="Int. J. Syst. Evol. Microbiol.">
        <title>The Global Catalogue of Microorganisms (GCM) 10K type strain sequencing project: providing services to taxonomists for standard genome sequencing and annotation.</title>
        <authorList>
            <consortium name="The Broad Institute Genomics Platform"/>
            <consortium name="The Broad Institute Genome Sequencing Center for Infectious Disease"/>
            <person name="Wu L."/>
            <person name="Ma J."/>
        </authorList>
    </citation>
    <scope>NUCLEOTIDE SEQUENCE [LARGE SCALE GENOMIC DNA]</scope>
    <source>
        <strain evidence="9">JCM 17927</strain>
    </source>
</reference>
<evidence type="ECO:0000256" key="1">
    <source>
        <dbReference type="ARBA" id="ARBA00001974"/>
    </source>
</evidence>
<keyword evidence="4" id="KW-0274">FAD</keyword>
<dbReference type="SUPFAM" id="SSF51905">
    <property type="entry name" value="FAD/NAD(P)-binding domain"/>
    <property type="match status" value="1"/>
</dbReference>
<dbReference type="InterPro" id="IPR036188">
    <property type="entry name" value="FAD/NAD-bd_sf"/>
</dbReference>
<evidence type="ECO:0000256" key="2">
    <source>
        <dbReference type="ARBA" id="ARBA00010790"/>
    </source>
</evidence>
<sequence>MALYDKLKKTLLFSNPIYMDLFQIKKAPKVYDVCIVGSGAGGGMAAYQLSKAGANVVLLEAGGYYDPADPKYITQLKWPYESPRRGAGTTRAFGDFDAAWGGWQIEGEPYTAAQGTEFHWFRSRMLGGRTNHWGRISLRFGPDDFKRRSMTGIGEDWPIGYDDVSPYYDKVDRLIGVFGSKEGIRNEPDGVFLPAPKPRLHELMIRKAATGIGIPVIPSRLSILTKPINKERGQCFYCSQCGRGCSAYADFSSSSVLVKPALQSGHVTLITNAMAREVMTDANTGLTTGVSYVDTESLQEKTVQAKVVVLAASTCETARLLLNSKSSRFPNGLANSSGVIGKYLNDSTGASRSAFIPTLMDRKRYNEDGVGGMHVFTPWWLDNKKLDFPRGYHIEYSGGMGMPGYGFMGGVAGLNGMIPGRDGKKRPAGGYGASMKDDIRRYYGAFVGMAGRGEPVPLESNYCEIDPNNVDKYGIPTLRFNYKWSEAEVKQAKHMQDTFEEIIHAMGGIALGNKPGAENNYGLEAPGRIIHEVGTARMGSNPKNSALNSFQQAHDVKNLFVVDAAAFPSQGDKNVTWTILACSMRTSDYLIDQVKQKNI</sequence>
<dbReference type="InterPro" id="IPR007867">
    <property type="entry name" value="GMC_OxRtase_C"/>
</dbReference>
<keyword evidence="5" id="KW-0560">Oxidoreductase</keyword>
<protein>
    <submittedName>
        <fullName evidence="8">GMC family oxidoreductase</fullName>
    </submittedName>
</protein>
<comment type="caution">
    <text evidence="8">The sequence shown here is derived from an EMBL/GenBank/DDBJ whole genome shotgun (WGS) entry which is preliminary data.</text>
</comment>
<comment type="cofactor">
    <cofactor evidence="1">
        <name>FAD</name>
        <dbReference type="ChEBI" id="CHEBI:57692"/>
    </cofactor>
</comment>
<dbReference type="InterPro" id="IPR000172">
    <property type="entry name" value="GMC_OxRdtase_N"/>
</dbReference>
<dbReference type="SUPFAM" id="SSF54373">
    <property type="entry name" value="FAD-linked reductases, C-terminal domain"/>
    <property type="match status" value="1"/>
</dbReference>
<feature type="domain" description="Glucose-methanol-choline oxidoreductase C-terminal" evidence="7">
    <location>
        <begin position="464"/>
        <end position="581"/>
    </location>
</feature>
<comment type="similarity">
    <text evidence="2">Belongs to the GMC oxidoreductase family.</text>
</comment>
<dbReference type="Gene3D" id="3.50.50.60">
    <property type="entry name" value="FAD/NAD(P)-binding domain"/>
    <property type="match status" value="2"/>
</dbReference>
<keyword evidence="9" id="KW-1185">Reference proteome</keyword>
<feature type="domain" description="Glucose-methanol-choline oxidoreductase N-terminal" evidence="6">
    <location>
        <begin position="114"/>
        <end position="325"/>
    </location>
</feature>
<proteinExistence type="inferred from homology"/>
<dbReference type="InterPro" id="IPR051473">
    <property type="entry name" value="P2Ox-like"/>
</dbReference>